<dbReference type="Gene3D" id="1.10.150.20">
    <property type="entry name" value="5' to 3' exonuclease, C-terminal subdomain"/>
    <property type="match status" value="1"/>
</dbReference>
<name>A0A2Z4J573_9ACTN</name>
<dbReference type="EMBL" id="CP030073">
    <property type="protein sequence ID" value="AWW39483.1"/>
    <property type="molecule type" value="Genomic_DNA"/>
</dbReference>
<dbReference type="GeneID" id="32589706"/>
<evidence type="ECO:0008006" key="3">
    <source>
        <dbReference type="Google" id="ProtNLM"/>
    </source>
</evidence>
<accession>A0A2Z4J573</accession>
<proteinExistence type="predicted"/>
<dbReference type="Proteomes" id="UP000249616">
    <property type="component" value="Chromosome"/>
</dbReference>
<dbReference type="RefSeq" id="WP_053763078.1">
    <property type="nucleotide sequence ID" value="NZ_CBDRHE010000003.1"/>
</dbReference>
<sequence length="179" mass="18640">MTSLAQLRKAALALPEVAESAHLGTVAFTVRGHRFAAATKDGRVQLRLPRAETEAALAAHPGSEPLLHAGAPVGLRVALADINGKDLNALVRASWFSRAPKRLAATVAEAEAAADRPGGDLPAGIGRPATQALYGVGVRTLEQVARHSAPELLALHGVGPKAVRVLSEELERRGLTLRG</sequence>
<reference evidence="1 2" key="1">
    <citation type="journal article" date="2019" name="Int. J. Syst. Evol. Microbiol.">
        <title>Streptomyces cadmiisoli sp. nov., a novel actinomycete isolated from cadmium-contaminated soil.</title>
        <authorList>
            <person name="Li K."/>
            <person name="Tang X."/>
            <person name="Zhao J."/>
            <person name="Guo Y."/>
            <person name="Tang Y."/>
            <person name="Gao J."/>
        </authorList>
    </citation>
    <scope>NUCLEOTIDE SEQUENCE [LARGE SCALE GENOMIC DNA]</scope>
    <source>
        <strain evidence="1 2">ZFG47</strain>
    </source>
</reference>
<dbReference type="SUPFAM" id="SSF47789">
    <property type="entry name" value="C-terminal domain of RNA polymerase alpha subunit"/>
    <property type="match status" value="1"/>
</dbReference>
<dbReference type="KEGG" id="scad:DN051_24835"/>
<protein>
    <recommendedName>
        <fullName evidence="3">Helix-hairpin-helix domain-containing protein</fullName>
    </recommendedName>
</protein>
<organism evidence="1 2">
    <name type="scientific">Streptomyces cadmiisoli</name>
    <dbReference type="NCBI Taxonomy" id="2184053"/>
    <lineage>
        <taxon>Bacteria</taxon>
        <taxon>Bacillati</taxon>
        <taxon>Actinomycetota</taxon>
        <taxon>Actinomycetes</taxon>
        <taxon>Kitasatosporales</taxon>
        <taxon>Streptomycetaceae</taxon>
        <taxon>Streptomyces</taxon>
        <taxon>Streptomyces aurantiacus group</taxon>
    </lineage>
</organism>
<evidence type="ECO:0000313" key="2">
    <source>
        <dbReference type="Proteomes" id="UP000249616"/>
    </source>
</evidence>
<dbReference type="AlphaFoldDB" id="A0A2Z4J573"/>
<gene>
    <name evidence="1" type="ORF">DN051_24835</name>
</gene>
<evidence type="ECO:0000313" key="1">
    <source>
        <dbReference type="EMBL" id="AWW39483.1"/>
    </source>
</evidence>
<keyword evidence="2" id="KW-1185">Reference proteome</keyword>